<dbReference type="RefSeq" id="WP_036272463.1">
    <property type="nucleotide sequence ID" value="NZ_CP014476.1"/>
</dbReference>
<gene>
    <name evidence="1" type="ORF">JT25_022085</name>
</gene>
<evidence type="ECO:0000313" key="2">
    <source>
        <dbReference type="Proteomes" id="UP000030512"/>
    </source>
</evidence>
<dbReference type="AlphaFoldDB" id="A0A140E6W4"/>
<reference evidence="1 2" key="1">
    <citation type="journal article" date="2015" name="Environ. Microbiol.">
        <title>Methane oxidation coupled to nitrate reduction under hypoxia by the Gammaproteobacterium Methylomonas denitrificans, sp. nov. type strain FJG1.</title>
        <authorList>
            <person name="Kits K.D."/>
            <person name="Klotz M.G."/>
            <person name="Stein L.Y."/>
        </authorList>
    </citation>
    <scope>NUCLEOTIDE SEQUENCE [LARGE SCALE GENOMIC DNA]</scope>
    <source>
        <strain evidence="1 2">FJG1</strain>
    </source>
</reference>
<dbReference type="EMBL" id="CP014476">
    <property type="protein sequence ID" value="AMK79138.1"/>
    <property type="molecule type" value="Genomic_DNA"/>
</dbReference>
<sequence>MKSVQNQFTALIEVFPDSKMTSENGCHLVVIPSVTLPQGWSAPETHIRFVVPNGYPYASPDCFWADQSLRLENGQMPQNAQIGQVVPGQPDAQTLWFSWHVANGAWNAATCDLLTYVKIIRSRFVELK</sequence>
<keyword evidence="2" id="KW-1185">Reference proteome</keyword>
<protein>
    <recommendedName>
        <fullName evidence="3">E2/UBC family protein E</fullName>
    </recommendedName>
</protein>
<dbReference type="OrthoDB" id="512401at2"/>
<proteinExistence type="predicted"/>
<evidence type="ECO:0008006" key="3">
    <source>
        <dbReference type="Google" id="ProtNLM"/>
    </source>
</evidence>
<evidence type="ECO:0000313" key="1">
    <source>
        <dbReference type="EMBL" id="AMK79138.1"/>
    </source>
</evidence>
<dbReference type="STRING" id="1538553.JT25_022085"/>
<dbReference type="Pfam" id="PF14462">
    <property type="entry name" value="Prok-E2_E"/>
    <property type="match status" value="1"/>
</dbReference>
<organism evidence="1 2">
    <name type="scientific">Methylomonas denitrificans</name>
    <dbReference type="NCBI Taxonomy" id="1538553"/>
    <lineage>
        <taxon>Bacteria</taxon>
        <taxon>Pseudomonadati</taxon>
        <taxon>Pseudomonadota</taxon>
        <taxon>Gammaproteobacteria</taxon>
        <taxon>Methylococcales</taxon>
        <taxon>Methylococcaceae</taxon>
        <taxon>Methylomonas</taxon>
    </lineage>
</organism>
<dbReference type="InterPro" id="IPR025701">
    <property type="entry name" value="UBQ-conjugat_E2_E"/>
</dbReference>
<dbReference type="KEGG" id="mdn:JT25_022085"/>
<name>A0A140E6W4_9GAMM</name>
<dbReference type="Proteomes" id="UP000030512">
    <property type="component" value="Chromosome"/>
</dbReference>
<accession>A0A140E6W4</accession>